<keyword evidence="3" id="KW-1185">Reference proteome</keyword>
<evidence type="ECO:0000313" key="2">
    <source>
        <dbReference type="EMBL" id="KAG8595774.1"/>
    </source>
</evidence>
<evidence type="ECO:0000313" key="3">
    <source>
        <dbReference type="Proteomes" id="UP000824782"/>
    </source>
</evidence>
<name>A0AAV7DEG5_ENGPU</name>
<proteinExistence type="predicted"/>
<dbReference type="AlphaFoldDB" id="A0AAV7DEG5"/>
<feature type="region of interest" description="Disordered" evidence="1">
    <location>
        <begin position="1"/>
        <end position="21"/>
    </location>
</feature>
<reference evidence="2" key="1">
    <citation type="thesis" date="2020" institute="ProQuest LLC" country="789 East Eisenhower Parkway, Ann Arbor, MI, USA">
        <title>Comparative Genomics and Chromosome Evolution.</title>
        <authorList>
            <person name="Mudd A.B."/>
        </authorList>
    </citation>
    <scope>NUCLEOTIDE SEQUENCE</scope>
    <source>
        <strain evidence="2">237g6f4</strain>
        <tissue evidence="2">Blood</tissue>
    </source>
</reference>
<evidence type="ECO:0000256" key="1">
    <source>
        <dbReference type="SAM" id="MobiDB-lite"/>
    </source>
</evidence>
<protein>
    <submittedName>
        <fullName evidence="2">Uncharacterized protein</fullName>
    </submittedName>
</protein>
<feature type="compositionally biased region" description="Polar residues" evidence="1">
    <location>
        <begin position="10"/>
        <end position="20"/>
    </location>
</feature>
<organism evidence="2 3">
    <name type="scientific">Engystomops pustulosus</name>
    <name type="common">Tungara frog</name>
    <name type="synonym">Physalaemus pustulosus</name>
    <dbReference type="NCBI Taxonomy" id="76066"/>
    <lineage>
        <taxon>Eukaryota</taxon>
        <taxon>Metazoa</taxon>
        <taxon>Chordata</taxon>
        <taxon>Craniata</taxon>
        <taxon>Vertebrata</taxon>
        <taxon>Euteleostomi</taxon>
        <taxon>Amphibia</taxon>
        <taxon>Batrachia</taxon>
        <taxon>Anura</taxon>
        <taxon>Neobatrachia</taxon>
        <taxon>Hyloidea</taxon>
        <taxon>Leptodactylidae</taxon>
        <taxon>Leiuperinae</taxon>
        <taxon>Engystomops</taxon>
    </lineage>
</organism>
<dbReference type="EMBL" id="WNYA01000001">
    <property type="protein sequence ID" value="KAG8595774.1"/>
    <property type="molecule type" value="Genomic_DNA"/>
</dbReference>
<accession>A0AAV7DEG5</accession>
<dbReference type="Proteomes" id="UP000824782">
    <property type="component" value="Unassembled WGS sequence"/>
</dbReference>
<sequence length="71" mass="7685">METWGKDAMPSTSQTGISYRSDSEPCLSTVMFNSELPGSATNLFNELKTPPSCMIKSITIDNDATASKCFV</sequence>
<gene>
    <name evidence="2" type="ORF">GDO81_001624</name>
</gene>
<comment type="caution">
    <text evidence="2">The sequence shown here is derived from an EMBL/GenBank/DDBJ whole genome shotgun (WGS) entry which is preliminary data.</text>
</comment>